<sequence>MTPNPPATLESVERLEQTLGLELPAPVRDLYLTLDGLDGPQREVMWCRLLDLSDIAPALNDLNAPLHELAPSLVNYGIPLFNDGGDNYLVFTLLPECPGRLVYSTAGDDFSPEVMFRNLHEPFFAHWHGGELILPQGYTAQPEPTTADALARQACLQRAQHATEYEAHFFQSLAAGLTPSR</sequence>
<evidence type="ECO:0000259" key="1">
    <source>
        <dbReference type="SMART" id="SM00860"/>
    </source>
</evidence>
<keyword evidence="3" id="KW-1185">Reference proteome</keyword>
<dbReference type="RefSeq" id="WP_160977880.1">
    <property type="nucleotide sequence ID" value="NZ_WVHK01000017.1"/>
</dbReference>
<dbReference type="Proteomes" id="UP000430519">
    <property type="component" value="Unassembled WGS sequence"/>
</dbReference>
<gene>
    <name evidence="2" type="ORF">GLX28_06610</name>
</gene>
<dbReference type="Pfam" id="PF09346">
    <property type="entry name" value="SMI1_KNR4"/>
    <property type="match status" value="1"/>
</dbReference>
<dbReference type="AlphaFoldDB" id="A0A6I4YHY8"/>
<organism evidence="2 3">
    <name type="scientific">Deinococcus xianganensis</name>
    <dbReference type="NCBI Taxonomy" id="1507289"/>
    <lineage>
        <taxon>Bacteria</taxon>
        <taxon>Thermotogati</taxon>
        <taxon>Deinococcota</taxon>
        <taxon>Deinococci</taxon>
        <taxon>Deinococcales</taxon>
        <taxon>Deinococcaceae</taxon>
        <taxon>Deinococcus</taxon>
    </lineage>
</organism>
<protein>
    <recommendedName>
        <fullName evidence="1">Knr4/Smi1-like domain-containing protein</fullName>
    </recommendedName>
</protein>
<name>A0A6I4YHY8_9DEIO</name>
<dbReference type="InterPro" id="IPR037883">
    <property type="entry name" value="Knr4/Smi1-like_sf"/>
</dbReference>
<dbReference type="SUPFAM" id="SSF160631">
    <property type="entry name" value="SMI1/KNR4-like"/>
    <property type="match status" value="1"/>
</dbReference>
<comment type="caution">
    <text evidence="2">The sequence shown here is derived from an EMBL/GenBank/DDBJ whole genome shotgun (WGS) entry which is preliminary data.</text>
</comment>
<accession>A0A6I4YHY8</accession>
<dbReference type="EMBL" id="WVHK01000017">
    <property type="protein sequence ID" value="MXV19304.1"/>
    <property type="molecule type" value="Genomic_DNA"/>
</dbReference>
<evidence type="ECO:0000313" key="3">
    <source>
        <dbReference type="Proteomes" id="UP000430519"/>
    </source>
</evidence>
<feature type="domain" description="Knr4/Smi1-like" evidence="1">
    <location>
        <begin position="6"/>
        <end position="130"/>
    </location>
</feature>
<dbReference type="SMART" id="SM00860">
    <property type="entry name" value="SMI1_KNR4"/>
    <property type="match status" value="1"/>
</dbReference>
<dbReference type="InterPro" id="IPR018958">
    <property type="entry name" value="Knr4/Smi1-like_dom"/>
</dbReference>
<proteinExistence type="predicted"/>
<reference evidence="2 3" key="1">
    <citation type="submission" date="2019-11" db="EMBL/GenBank/DDBJ databases">
        <title>Genome sequence of Deinococcus xianganensis Y35, AI-2 producing algicidal bacterium, isolated from lake water.</title>
        <authorList>
            <person name="Li Y."/>
        </authorList>
    </citation>
    <scope>NUCLEOTIDE SEQUENCE [LARGE SCALE GENOMIC DNA]</scope>
    <source>
        <strain evidence="2 3">Y35</strain>
    </source>
</reference>
<evidence type="ECO:0000313" key="2">
    <source>
        <dbReference type="EMBL" id="MXV19304.1"/>
    </source>
</evidence>